<evidence type="ECO:0000256" key="9">
    <source>
        <dbReference type="ARBA" id="ARBA00022842"/>
    </source>
</evidence>
<dbReference type="NCBIfam" id="TIGR01670">
    <property type="entry name" value="KdsC-phosphatas"/>
    <property type="match status" value="1"/>
</dbReference>
<dbReference type="GO" id="GO:0046872">
    <property type="term" value="F:metal ion binding"/>
    <property type="evidence" value="ECO:0007669"/>
    <property type="project" value="UniProtKB-UniRule"/>
</dbReference>
<proteinExistence type="inferred from homology"/>
<evidence type="ECO:0000256" key="6">
    <source>
        <dbReference type="ARBA" id="ARBA00020092"/>
    </source>
</evidence>
<comment type="catalytic activity">
    <reaction evidence="1 11">
        <text>3-deoxy-alpha-D-manno-2-octulosonate-8-phosphate + H2O = 3-deoxy-alpha-D-manno-oct-2-ulosonate + phosphate</text>
        <dbReference type="Rhea" id="RHEA:11500"/>
        <dbReference type="ChEBI" id="CHEBI:15377"/>
        <dbReference type="ChEBI" id="CHEBI:43474"/>
        <dbReference type="ChEBI" id="CHEBI:85985"/>
        <dbReference type="ChEBI" id="CHEBI:85986"/>
        <dbReference type="EC" id="3.1.3.45"/>
    </reaction>
</comment>
<feature type="binding site" evidence="12">
    <location>
        <position position="15"/>
    </location>
    <ligand>
        <name>Mg(2+)</name>
        <dbReference type="ChEBI" id="CHEBI:18420"/>
    </ligand>
</feature>
<evidence type="ECO:0000256" key="12">
    <source>
        <dbReference type="PIRSR" id="PIRSR006118-2"/>
    </source>
</evidence>
<organism evidence="13 14">
    <name type="scientific">Francisella persica ATCC VR-331</name>
    <dbReference type="NCBI Taxonomy" id="1086726"/>
    <lineage>
        <taxon>Bacteria</taxon>
        <taxon>Pseudomonadati</taxon>
        <taxon>Pseudomonadota</taxon>
        <taxon>Gammaproteobacteria</taxon>
        <taxon>Thiotrichales</taxon>
        <taxon>Francisellaceae</taxon>
        <taxon>Francisella</taxon>
    </lineage>
</organism>
<dbReference type="GO" id="GO:0019143">
    <property type="term" value="F:3-deoxy-manno-octulosonate-8-phosphatase activity"/>
    <property type="evidence" value="ECO:0007669"/>
    <property type="project" value="UniProtKB-UniRule"/>
</dbReference>
<dbReference type="InterPro" id="IPR006549">
    <property type="entry name" value="HAD-SF_hydro_IIIA"/>
</dbReference>
<keyword evidence="7 11" id="KW-0479">Metal-binding</keyword>
<evidence type="ECO:0000256" key="8">
    <source>
        <dbReference type="ARBA" id="ARBA00022801"/>
    </source>
</evidence>
<dbReference type="SFLD" id="SFLDS00003">
    <property type="entry name" value="Haloacid_Dehalogenase"/>
    <property type="match status" value="1"/>
</dbReference>
<dbReference type="PANTHER" id="PTHR21485:SF3">
    <property type="entry name" value="N-ACYLNEURAMINATE CYTIDYLYLTRANSFERASE"/>
    <property type="match status" value="1"/>
</dbReference>
<dbReference type="CDD" id="cd01630">
    <property type="entry name" value="HAD_KDO-like"/>
    <property type="match status" value="1"/>
</dbReference>
<keyword evidence="14" id="KW-1185">Reference proteome</keyword>
<dbReference type="EMBL" id="CP012505">
    <property type="protein sequence ID" value="ALB01596.1"/>
    <property type="molecule type" value="Genomic_DNA"/>
</dbReference>
<reference evidence="13 14" key="1">
    <citation type="journal article" date="2016" name="Int. J. Syst. Evol. Microbiol.">
        <title>Reclassification of Wolbachia persica as Francisella persica comb. nov. and emended description of the family Francisellaceae.</title>
        <authorList>
            <person name="Larson M.A."/>
            <person name="Nalbantoglu U."/>
            <person name="Sayood K."/>
            <person name="Zentz E.B."/>
            <person name="Cer R.Z."/>
            <person name="Iwen P.C."/>
            <person name="Francesconi S.C."/>
            <person name="Bishop-Lilly K.A."/>
            <person name="Mokashi V.P."/>
            <person name="Sjostedt A."/>
            <person name="Hinrichs S.H."/>
        </authorList>
    </citation>
    <scope>NUCLEOTIDE SEQUENCE [LARGE SCALE GENOMIC DNA]</scope>
    <source>
        <strain evidence="13 14">FSC845</strain>
    </source>
</reference>
<sequence length="179" mass="19763">MKINHSRNIKLLILDVDGVLTDGKIIITNNNDELKNFDVKDGLGIVLVQKLGIKVAIITGKESKIVADRFKSLGLDPEDILQGQKNKLKAYEFLKSKYNLNDDNIAYMGDDLPDLVLINKVAISATPADAITVVKDYADYICQANGGAGAVREFCEYIMKQLHLYDKVVSDYIQSGGVK</sequence>
<evidence type="ECO:0000256" key="7">
    <source>
        <dbReference type="ARBA" id="ARBA00022723"/>
    </source>
</evidence>
<dbReference type="Gene3D" id="3.40.50.1000">
    <property type="entry name" value="HAD superfamily/HAD-like"/>
    <property type="match status" value="1"/>
</dbReference>
<comment type="function">
    <text evidence="11">Catalyzes the hydrolysis of 3-deoxy-D-manno-octulosonate 8-phosphate (KDO 8-P) to 3-deoxy-D-manno-octulosonate (KDO) and inorganic phosphate.</text>
</comment>
<dbReference type="GO" id="GO:0009103">
    <property type="term" value="P:lipopolysaccharide biosynthetic process"/>
    <property type="evidence" value="ECO:0007669"/>
    <property type="project" value="UniProtKB-UniRule"/>
</dbReference>
<dbReference type="GO" id="GO:0008781">
    <property type="term" value="F:N-acylneuraminate cytidylyltransferase activity"/>
    <property type="evidence" value="ECO:0007669"/>
    <property type="project" value="TreeGrafter"/>
</dbReference>
<comment type="similarity">
    <text evidence="3 11">Belongs to the KdsC family.</text>
</comment>
<dbReference type="SFLD" id="SFLDG01136">
    <property type="entry name" value="C1.6:_Phosphoserine_Phosphatas"/>
    <property type="match status" value="1"/>
</dbReference>
<dbReference type="RefSeq" id="WP_064461012.1">
    <property type="nucleotide sequence ID" value="NZ_CP012505.1"/>
</dbReference>
<dbReference type="PIRSF" id="PIRSF006118">
    <property type="entry name" value="KDO8-P_Ptase"/>
    <property type="match status" value="1"/>
</dbReference>
<protein>
    <recommendedName>
        <fullName evidence="6 11">3-deoxy-D-manno-octulosonate 8-phosphate phosphatase KdsC</fullName>
        <ecNumber evidence="5 11">3.1.3.45</ecNumber>
    </recommendedName>
    <alternativeName>
        <fullName evidence="10 11">KDO 8-P phosphatase</fullName>
    </alternativeName>
</protein>
<dbReference type="SUPFAM" id="SSF56784">
    <property type="entry name" value="HAD-like"/>
    <property type="match status" value="1"/>
</dbReference>
<dbReference type="EC" id="3.1.3.45" evidence="5 11"/>
<dbReference type="InterPro" id="IPR036412">
    <property type="entry name" value="HAD-like_sf"/>
</dbReference>
<gene>
    <name evidence="13" type="ORF">ACH24_02440</name>
</gene>
<dbReference type="Pfam" id="PF08282">
    <property type="entry name" value="Hydrolase_3"/>
    <property type="match status" value="1"/>
</dbReference>
<evidence type="ECO:0000313" key="13">
    <source>
        <dbReference type="EMBL" id="ALB01596.1"/>
    </source>
</evidence>
<evidence type="ECO:0000256" key="4">
    <source>
        <dbReference type="ARBA" id="ARBA00011881"/>
    </source>
</evidence>
<evidence type="ECO:0000313" key="14">
    <source>
        <dbReference type="Proteomes" id="UP000242800"/>
    </source>
</evidence>
<evidence type="ECO:0000256" key="1">
    <source>
        <dbReference type="ARBA" id="ARBA00000898"/>
    </source>
</evidence>
<dbReference type="NCBIfam" id="TIGR01662">
    <property type="entry name" value="HAD-SF-IIIA"/>
    <property type="match status" value="1"/>
</dbReference>
<keyword evidence="9 11" id="KW-0460">Magnesium</keyword>
<evidence type="ECO:0000256" key="10">
    <source>
        <dbReference type="ARBA" id="ARBA00031051"/>
    </source>
</evidence>
<evidence type="ECO:0000256" key="11">
    <source>
        <dbReference type="PIRNR" id="PIRNR006118"/>
    </source>
</evidence>
<dbReference type="AlphaFoldDB" id="A0AAC8VDH2"/>
<comment type="subunit">
    <text evidence="4 11">Homotetramer.</text>
</comment>
<dbReference type="FunFam" id="3.40.50.1000:FF:000029">
    <property type="entry name" value="3-deoxy-D-manno-octulosonate 8-phosphate phosphatase KdsC"/>
    <property type="match status" value="1"/>
</dbReference>
<dbReference type="Proteomes" id="UP000242800">
    <property type="component" value="Chromosome"/>
</dbReference>
<keyword evidence="8 11" id="KW-0378">Hydrolase</keyword>
<evidence type="ECO:0000256" key="2">
    <source>
        <dbReference type="ARBA" id="ARBA00001946"/>
    </source>
</evidence>
<feature type="binding site" evidence="12">
    <location>
        <position position="17"/>
    </location>
    <ligand>
        <name>substrate</name>
    </ligand>
</feature>
<keyword evidence="11" id="KW-0448">Lipopolysaccharide biosynthesis</keyword>
<accession>A0AAC8VDH2</accession>
<name>A0AAC8VDH2_9GAMM</name>
<dbReference type="InterPro" id="IPR010023">
    <property type="entry name" value="KdsC_fam"/>
</dbReference>
<evidence type="ECO:0000256" key="3">
    <source>
        <dbReference type="ARBA" id="ARBA00005893"/>
    </source>
</evidence>
<evidence type="ECO:0000256" key="5">
    <source>
        <dbReference type="ARBA" id="ARBA00013066"/>
    </source>
</evidence>
<dbReference type="SFLD" id="SFLDG01138">
    <property type="entry name" value="C1.6.2:_Deoxy-d-mannose-octulo"/>
    <property type="match status" value="1"/>
</dbReference>
<dbReference type="InterPro" id="IPR050793">
    <property type="entry name" value="CMP-NeuNAc_synthase"/>
</dbReference>
<feature type="binding site" evidence="12">
    <location>
        <position position="110"/>
    </location>
    <ligand>
        <name>Mg(2+)</name>
        <dbReference type="ChEBI" id="CHEBI:18420"/>
    </ligand>
</feature>
<comment type="cofactor">
    <cofactor evidence="2 11 12">
        <name>Mg(2+)</name>
        <dbReference type="ChEBI" id="CHEBI:18420"/>
    </cofactor>
</comment>
<dbReference type="PANTHER" id="PTHR21485">
    <property type="entry name" value="HAD SUPERFAMILY MEMBERS CMAS AND KDSC"/>
    <property type="match status" value="1"/>
</dbReference>
<dbReference type="InterPro" id="IPR023214">
    <property type="entry name" value="HAD_sf"/>
</dbReference>
<dbReference type="KEGG" id="fper:ACH24_02440"/>